<gene>
    <name evidence="1" type="ORF">EXIGLDRAFT_744341</name>
</gene>
<dbReference type="InterPro" id="IPR011009">
    <property type="entry name" value="Kinase-like_dom_sf"/>
</dbReference>
<dbReference type="EMBL" id="KV425886">
    <property type="protein sequence ID" value="KZW02822.1"/>
    <property type="molecule type" value="Genomic_DNA"/>
</dbReference>
<evidence type="ECO:0008006" key="3">
    <source>
        <dbReference type="Google" id="ProtNLM"/>
    </source>
</evidence>
<organism evidence="1 2">
    <name type="scientific">Exidia glandulosa HHB12029</name>
    <dbReference type="NCBI Taxonomy" id="1314781"/>
    <lineage>
        <taxon>Eukaryota</taxon>
        <taxon>Fungi</taxon>
        <taxon>Dikarya</taxon>
        <taxon>Basidiomycota</taxon>
        <taxon>Agaricomycotina</taxon>
        <taxon>Agaricomycetes</taxon>
        <taxon>Auriculariales</taxon>
        <taxon>Exidiaceae</taxon>
        <taxon>Exidia</taxon>
    </lineage>
</organism>
<dbReference type="Gene3D" id="1.10.510.10">
    <property type="entry name" value="Transferase(Phosphotransferase) domain 1"/>
    <property type="match status" value="1"/>
</dbReference>
<reference evidence="1 2" key="1">
    <citation type="journal article" date="2016" name="Mol. Biol. Evol.">
        <title>Comparative Genomics of Early-Diverging Mushroom-Forming Fungi Provides Insights into the Origins of Lignocellulose Decay Capabilities.</title>
        <authorList>
            <person name="Nagy L.G."/>
            <person name="Riley R."/>
            <person name="Tritt A."/>
            <person name="Adam C."/>
            <person name="Daum C."/>
            <person name="Floudas D."/>
            <person name="Sun H."/>
            <person name="Yadav J.S."/>
            <person name="Pangilinan J."/>
            <person name="Larsson K.H."/>
            <person name="Matsuura K."/>
            <person name="Barry K."/>
            <person name="Labutti K."/>
            <person name="Kuo R."/>
            <person name="Ohm R.A."/>
            <person name="Bhattacharya S.S."/>
            <person name="Shirouzu T."/>
            <person name="Yoshinaga Y."/>
            <person name="Martin F.M."/>
            <person name="Grigoriev I.V."/>
            <person name="Hibbett D.S."/>
        </authorList>
    </citation>
    <scope>NUCLEOTIDE SEQUENCE [LARGE SCALE GENOMIC DNA]</scope>
    <source>
        <strain evidence="1 2">HHB12029</strain>
    </source>
</reference>
<evidence type="ECO:0000313" key="1">
    <source>
        <dbReference type="EMBL" id="KZW02822.1"/>
    </source>
</evidence>
<dbReference type="Proteomes" id="UP000077266">
    <property type="component" value="Unassembled WGS sequence"/>
</dbReference>
<keyword evidence="2" id="KW-1185">Reference proteome</keyword>
<protein>
    <recommendedName>
        <fullName evidence="3">Protein kinase domain-containing protein</fullName>
    </recommendedName>
</protein>
<name>A0A165PY54_EXIGL</name>
<evidence type="ECO:0000313" key="2">
    <source>
        <dbReference type="Proteomes" id="UP000077266"/>
    </source>
</evidence>
<dbReference type="STRING" id="1314781.A0A165PY54"/>
<sequence length="382" mass="44049">MSTSTAALCKEDYTLQPFEEWWATNYDFLRERGYRLRDRYNPSVMDSWLVRGEIDDEEARRRGLLDKPDYSLSASKGMDAVRVRDGSQLWIKRCPLEHPDDGPDSVMELVLNAMIARDEDLHNHFLPFVDYFVVPDEKSWEFVKHNLRLCASTGMHGTSRPKPWILSSSSLSDIHPINILMSPTPIFYDGFDPLRNTMFAALADDVARAPYRDRIEVPARYWYIDLGLSCYFTVGTPHQVTWPGGVLKLPEVFGTTDPSDDDELNPPQVTYDAFAGDVWQLGTTLRMFFGKSIPSLNPLLRAMTDWEPSKRPTADQCLAEFHARTDNLPRWQLLLPVRDASFAANLPGLEWDLRLRFMFAHYREWFRLARKAIRLGLPKPTP</sequence>
<dbReference type="SUPFAM" id="SSF56112">
    <property type="entry name" value="Protein kinase-like (PK-like)"/>
    <property type="match status" value="1"/>
</dbReference>
<dbReference type="OrthoDB" id="5987198at2759"/>
<accession>A0A165PY54</accession>
<dbReference type="InParanoid" id="A0A165PY54"/>
<dbReference type="AlphaFoldDB" id="A0A165PY54"/>
<proteinExistence type="predicted"/>